<protein>
    <submittedName>
        <fullName evidence="2">Uncharacterized protein</fullName>
    </submittedName>
</protein>
<organism evidence="1 2">
    <name type="scientific">Romanomermis culicivorax</name>
    <name type="common">Nematode worm</name>
    <dbReference type="NCBI Taxonomy" id="13658"/>
    <lineage>
        <taxon>Eukaryota</taxon>
        <taxon>Metazoa</taxon>
        <taxon>Ecdysozoa</taxon>
        <taxon>Nematoda</taxon>
        <taxon>Enoplea</taxon>
        <taxon>Dorylaimia</taxon>
        <taxon>Mermithida</taxon>
        <taxon>Mermithoidea</taxon>
        <taxon>Mermithidae</taxon>
        <taxon>Romanomermis</taxon>
    </lineage>
</organism>
<dbReference type="WBParaSite" id="nRc.2.0.1.t12641-RA">
    <property type="protein sequence ID" value="nRc.2.0.1.t12641-RA"/>
    <property type="gene ID" value="nRc.2.0.1.g12641"/>
</dbReference>
<evidence type="ECO:0000313" key="1">
    <source>
        <dbReference type="Proteomes" id="UP000887565"/>
    </source>
</evidence>
<evidence type="ECO:0000313" key="2">
    <source>
        <dbReference type="WBParaSite" id="nRc.2.0.1.t12641-RA"/>
    </source>
</evidence>
<name>A0A915IH19_ROMCU</name>
<keyword evidence="1" id="KW-1185">Reference proteome</keyword>
<dbReference type="AlphaFoldDB" id="A0A915IH19"/>
<accession>A0A915IH19</accession>
<proteinExistence type="predicted"/>
<sequence>MAHHISTKLFVKGVLHVILYKDIKAMELMDKAGLANHQDPCGMEELKKIQDVWPDYKIKLFSKEHYCTIIFEEKASPRKLSQKFGQQNNLT</sequence>
<reference evidence="2" key="1">
    <citation type="submission" date="2022-11" db="UniProtKB">
        <authorList>
            <consortium name="WormBaseParasite"/>
        </authorList>
    </citation>
    <scope>IDENTIFICATION</scope>
</reference>
<dbReference type="Proteomes" id="UP000887565">
    <property type="component" value="Unplaced"/>
</dbReference>